<comment type="caution">
    <text evidence="2">The sequence shown here is derived from an EMBL/GenBank/DDBJ whole genome shotgun (WGS) entry which is preliminary data.</text>
</comment>
<keyword evidence="1" id="KW-1133">Transmembrane helix</keyword>
<gene>
    <name evidence="2" type="ORF">IKC_04112</name>
</gene>
<dbReference type="EMBL" id="AHFK01000018">
    <property type="protein sequence ID" value="EOQ19638.1"/>
    <property type="molecule type" value="Genomic_DNA"/>
</dbReference>
<keyword evidence="1" id="KW-0812">Transmembrane</keyword>
<proteinExistence type="predicted"/>
<evidence type="ECO:0000313" key="3">
    <source>
        <dbReference type="Proteomes" id="UP000014028"/>
    </source>
</evidence>
<protein>
    <submittedName>
        <fullName evidence="2">Uncharacterized protein</fullName>
    </submittedName>
</protein>
<organism evidence="2 3">
    <name type="scientific">Bacillus cereus VD184</name>
    <dbReference type="NCBI Taxonomy" id="1053242"/>
    <lineage>
        <taxon>Bacteria</taxon>
        <taxon>Bacillati</taxon>
        <taxon>Bacillota</taxon>
        <taxon>Bacilli</taxon>
        <taxon>Bacillales</taxon>
        <taxon>Bacillaceae</taxon>
        <taxon>Bacillus</taxon>
        <taxon>Bacillus cereus group</taxon>
    </lineage>
</organism>
<evidence type="ECO:0000256" key="1">
    <source>
        <dbReference type="SAM" id="Phobius"/>
    </source>
</evidence>
<keyword evidence="1" id="KW-0472">Membrane</keyword>
<reference evidence="2 3" key="1">
    <citation type="submission" date="2012-12" db="EMBL/GenBank/DDBJ databases">
        <title>The Genome Sequence of Bacillus cereus VD184.</title>
        <authorList>
            <consortium name="The Broad Institute Genome Sequencing Platform"/>
            <consortium name="The Broad Institute Genome Sequencing Center for Infectious Disease"/>
            <person name="Feldgarden M."/>
            <person name="Van der Auwera G.A."/>
            <person name="Mahillon J."/>
            <person name="Duprez V."/>
            <person name="Timmery S."/>
            <person name="Mattelet C."/>
            <person name="Dierick K."/>
            <person name="Sun M."/>
            <person name="Yu Z."/>
            <person name="Zhu L."/>
            <person name="Hu X."/>
            <person name="Shank E.B."/>
            <person name="Swiecicka I."/>
            <person name="Hansen B.M."/>
            <person name="Andrup L."/>
            <person name="Walker B."/>
            <person name="Young S.K."/>
            <person name="Zeng Q."/>
            <person name="Gargeya S."/>
            <person name="Fitzgerald M."/>
            <person name="Haas B."/>
            <person name="Abouelleil A."/>
            <person name="Alvarado L."/>
            <person name="Arachchi H.M."/>
            <person name="Berlin A.M."/>
            <person name="Chapman S.B."/>
            <person name="Dewar J."/>
            <person name="Goldberg J."/>
            <person name="Griggs A."/>
            <person name="Gujja S."/>
            <person name="Hansen M."/>
            <person name="Howarth C."/>
            <person name="Imamovic A."/>
            <person name="Larimer J."/>
            <person name="McCowan C."/>
            <person name="Murphy C."/>
            <person name="Neiman D."/>
            <person name="Pearson M."/>
            <person name="Priest M."/>
            <person name="Roberts A."/>
            <person name="Saif S."/>
            <person name="Shea T."/>
            <person name="Sisk P."/>
            <person name="Sykes S."/>
            <person name="Wortman J."/>
            <person name="Nusbaum C."/>
            <person name="Birren B."/>
        </authorList>
    </citation>
    <scope>NUCLEOTIDE SEQUENCE [LARGE SCALE GENOMIC DNA]</scope>
    <source>
        <strain evidence="2 3">VD184</strain>
    </source>
</reference>
<evidence type="ECO:0000313" key="2">
    <source>
        <dbReference type="EMBL" id="EOQ19638.1"/>
    </source>
</evidence>
<feature type="transmembrane region" description="Helical" evidence="1">
    <location>
        <begin position="6"/>
        <end position="24"/>
    </location>
</feature>
<dbReference type="Proteomes" id="UP000014028">
    <property type="component" value="Unassembled WGS sequence"/>
</dbReference>
<sequence>MEFITNNIHIVIGVVLITVALVGMKKTKKKKS</sequence>
<accession>A0A9W5VV05</accession>
<dbReference type="AlphaFoldDB" id="A0A9W5VV05"/>
<name>A0A9W5VV05_BACCE</name>